<evidence type="ECO:0000313" key="3">
    <source>
        <dbReference type="Proteomes" id="UP000054735"/>
    </source>
</evidence>
<evidence type="ECO:0000313" key="4">
    <source>
        <dbReference type="Proteomes" id="UP000255066"/>
    </source>
</evidence>
<dbReference type="Gene3D" id="2.160.20.80">
    <property type="entry name" value="E3 ubiquitin-protein ligase SopA"/>
    <property type="match status" value="1"/>
</dbReference>
<evidence type="ECO:0000313" key="2">
    <source>
        <dbReference type="EMBL" id="STX32370.1"/>
    </source>
</evidence>
<dbReference type="EC" id="2.7.11.1" evidence="2"/>
<dbReference type="RefSeq" id="WP_058523197.1">
    <property type="nucleotide sequence ID" value="NZ_CAAAHV010000008.1"/>
</dbReference>
<dbReference type="Pfam" id="PF00805">
    <property type="entry name" value="Pentapeptide"/>
    <property type="match status" value="2"/>
</dbReference>
<keyword evidence="2" id="KW-0418">Kinase</keyword>
<dbReference type="AlphaFoldDB" id="A0A378IC11"/>
<accession>A0A378IC11</accession>
<keyword evidence="2" id="KW-0808">Transferase</keyword>
<name>A0A378IC11_9GAMM</name>
<dbReference type="Proteomes" id="UP000255066">
    <property type="component" value="Unassembled WGS sequence"/>
</dbReference>
<evidence type="ECO:0000313" key="1">
    <source>
        <dbReference type="EMBL" id="KTC73053.1"/>
    </source>
</evidence>
<dbReference type="PANTHER" id="PTHR14136:SF17">
    <property type="entry name" value="BTB_POZ DOMAIN-CONTAINING PROTEIN KCTD9"/>
    <property type="match status" value="1"/>
</dbReference>
<organism evidence="2 4">
    <name type="scientific">Legionella birminghamensis</name>
    <dbReference type="NCBI Taxonomy" id="28083"/>
    <lineage>
        <taxon>Bacteria</taxon>
        <taxon>Pseudomonadati</taxon>
        <taxon>Pseudomonadota</taxon>
        <taxon>Gammaproteobacteria</taxon>
        <taxon>Legionellales</taxon>
        <taxon>Legionellaceae</taxon>
        <taxon>Legionella</taxon>
    </lineage>
</organism>
<dbReference type="Proteomes" id="UP000054735">
    <property type="component" value="Unassembled WGS sequence"/>
</dbReference>
<dbReference type="GO" id="GO:0004674">
    <property type="term" value="F:protein serine/threonine kinase activity"/>
    <property type="evidence" value="ECO:0007669"/>
    <property type="project" value="UniProtKB-EC"/>
</dbReference>
<dbReference type="PANTHER" id="PTHR14136">
    <property type="entry name" value="BTB_POZ DOMAIN-CONTAINING PROTEIN KCTD9"/>
    <property type="match status" value="1"/>
</dbReference>
<dbReference type="EMBL" id="UGNW01000001">
    <property type="protein sequence ID" value="STX32370.1"/>
    <property type="molecule type" value="Genomic_DNA"/>
</dbReference>
<gene>
    <name evidence="2" type="primary">spkB_1</name>
    <name evidence="1" type="ORF">Lbir_1105</name>
    <name evidence="2" type="ORF">NCTC12437_02155</name>
</gene>
<proteinExistence type="predicted"/>
<dbReference type="InterPro" id="IPR051082">
    <property type="entry name" value="Pentapeptide-BTB/POZ_domain"/>
</dbReference>
<dbReference type="SUPFAM" id="SSF141571">
    <property type="entry name" value="Pentapeptide repeat-like"/>
    <property type="match status" value="1"/>
</dbReference>
<dbReference type="OrthoDB" id="5653064at2"/>
<dbReference type="InterPro" id="IPR001646">
    <property type="entry name" value="5peptide_repeat"/>
</dbReference>
<keyword evidence="3" id="KW-1185">Reference proteome</keyword>
<sequence>MKTYLFIYLISLSTSIYSQQFSNPLDVKQFEKTGVCESCDLSNDYYLYTDKLGAINLNNSNLTRSNLGIWGNHQYSSFSRITAIELSLGTADFAYSDFSFANLKNAKLSLNNFTSSDFTGANLSGASFAGANLYQAKITEKQLKSMSSICNAILPDGKVGSCDFR</sequence>
<dbReference type="STRING" id="28083.Lbir_1105"/>
<reference evidence="1 3" key="1">
    <citation type="submission" date="2015-11" db="EMBL/GenBank/DDBJ databases">
        <title>Genomic analysis of 38 Legionella species identifies large and diverse effector repertoires.</title>
        <authorList>
            <person name="Burstein D."/>
            <person name="Amaro F."/>
            <person name="Zusman T."/>
            <person name="Lifshitz Z."/>
            <person name="Cohen O."/>
            <person name="Gilbert J.A."/>
            <person name="Pupko T."/>
            <person name="Shuman H.A."/>
            <person name="Segal G."/>
        </authorList>
    </citation>
    <scope>NUCLEOTIDE SEQUENCE [LARGE SCALE GENOMIC DNA]</scope>
    <source>
        <strain evidence="1 3">CDC#1407-AL-14</strain>
    </source>
</reference>
<protein>
    <submittedName>
        <fullName evidence="2">Serine/threonine-protein kinase B</fullName>
        <ecNumber evidence="2">2.7.11.1</ecNumber>
    </submittedName>
</protein>
<reference evidence="2 4" key="2">
    <citation type="submission" date="2018-06" db="EMBL/GenBank/DDBJ databases">
        <authorList>
            <consortium name="Pathogen Informatics"/>
            <person name="Doyle S."/>
        </authorList>
    </citation>
    <scope>NUCLEOTIDE SEQUENCE [LARGE SCALE GENOMIC DNA]</scope>
    <source>
        <strain evidence="2 4">NCTC12437</strain>
    </source>
</reference>
<dbReference type="EMBL" id="LNXT01000014">
    <property type="protein sequence ID" value="KTC73053.1"/>
    <property type="molecule type" value="Genomic_DNA"/>
</dbReference>